<feature type="domain" description="Ketoreductase" evidence="3">
    <location>
        <begin position="6"/>
        <end position="170"/>
    </location>
</feature>
<reference evidence="4 5" key="1">
    <citation type="submission" date="2012-06" db="EMBL/GenBank/DDBJ databases">
        <title>The complete chromosome of genome of Turneriella parva DSM 21527.</title>
        <authorList>
            <consortium name="US DOE Joint Genome Institute (JGI-PGF)"/>
            <person name="Lucas S."/>
            <person name="Han J."/>
            <person name="Lapidus A."/>
            <person name="Bruce D."/>
            <person name="Goodwin L."/>
            <person name="Pitluck S."/>
            <person name="Peters L."/>
            <person name="Kyrpides N."/>
            <person name="Mavromatis K."/>
            <person name="Ivanova N."/>
            <person name="Mikhailova N."/>
            <person name="Chertkov O."/>
            <person name="Detter J.C."/>
            <person name="Tapia R."/>
            <person name="Han C."/>
            <person name="Land M."/>
            <person name="Hauser L."/>
            <person name="Markowitz V."/>
            <person name="Cheng J.-F."/>
            <person name="Hugenholtz P."/>
            <person name="Woyke T."/>
            <person name="Wu D."/>
            <person name="Gronow S."/>
            <person name="Wellnitz S."/>
            <person name="Brambilla E."/>
            <person name="Klenk H.-P."/>
            <person name="Eisen J.A."/>
        </authorList>
    </citation>
    <scope>NUCLEOTIDE SEQUENCE [LARGE SCALE GENOMIC DNA]</scope>
    <source>
        <strain evidence="5">ATCC BAA-1111 / DSM 21527 / NCTC 11395 / H</strain>
    </source>
</reference>
<accession>I4BB69</accession>
<dbReference type="Pfam" id="PF00106">
    <property type="entry name" value="adh_short"/>
    <property type="match status" value="1"/>
</dbReference>
<dbReference type="HOGENOM" id="CLU_010194_2_1_12"/>
<dbReference type="CDD" id="cd05233">
    <property type="entry name" value="SDR_c"/>
    <property type="match status" value="1"/>
</dbReference>
<gene>
    <name evidence="4" type="ordered locus">Turpa_3892</name>
</gene>
<proteinExistence type="inferred from homology"/>
<dbReference type="Gene3D" id="3.40.50.720">
    <property type="entry name" value="NAD(P)-binding Rossmann-like Domain"/>
    <property type="match status" value="1"/>
</dbReference>
<sequence>MAHQKRVALVTGSSRGLGLAIAQQLVARGFIVILNGRDTSRLKTAAAAFKSGEVATTAGDVAAHAFAANLTKTLKALKIDHIDLVVHNAGINHMGNIKETKPANAAETLRVNALSVIHLAQAARALLEKSADPRFVLVSSLMQYFAMPARSVYAASKASAELFVGAWELELKAEKSPIRVQIFRPAGIETGFHANTKTDGDSPRSEVSRMPPEKVAAELMKLIDSTRRELAPGFMNRIVAFVARHFPALTRRLMLRRHLKSLR</sequence>
<keyword evidence="2" id="KW-0560">Oxidoreductase</keyword>
<dbReference type="Proteomes" id="UP000006048">
    <property type="component" value="Chromosome"/>
</dbReference>
<dbReference type="EMBL" id="CP002959">
    <property type="protein sequence ID" value="AFM14526.1"/>
    <property type="molecule type" value="Genomic_DNA"/>
</dbReference>
<evidence type="ECO:0000256" key="1">
    <source>
        <dbReference type="ARBA" id="ARBA00006484"/>
    </source>
</evidence>
<dbReference type="SMART" id="SM00822">
    <property type="entry name" value="PKS_KR"/>
    <property type="match status" value="1"/>
</dbReference>
<dbReference type="InterPro" id="IPR002347">
    <property type="entry name" value="SDR_fam"/>
</dbReference>
<dbReference type="InterPro" id="IPR057326">
    <property type="entry name" value="KR_dom"/>
</dbReference>
<dbReference type="SUPFAM" id="SSF51735">
    <property type="entry name" value="NAD(P)-binding Rossmann-fold domains"/>
    <property type="match status" value="1"/>
</dbReference>
<dbReference type="STRING" id="869212.Turpa_3892"/>
<dbReference type="PANTHER" id="PTHR44196">
    <property type="entry name" value="DEHYDROGENASE/REDUCTASE SDR FAMILY MEMBER 7B"/>
    <property type="match status" value="1"/>
</dbReference>
<protein>
    <submittedName>
        <fullName evidence="4">Short-chain dehydrogenase/reductase SDR</fullName>
    </submittedName>
</protein>
<dbReference type="AlphaFoldDB" id="I4BB69"/>
<dbReference type="OrthoDB" id="9808814at2"/>
<comment type="similarity">
    <text evidence="1">Belongs to the short-chain dehydrogenases/reductases (SDR) family.</text>
</comment>
<name>I4BB69_TURPD</name>
<keyword evidence="5" id="KW-1185">Reference proteome</keyword>
<dbReference type="PANTHER" id="PTHR44196:SF1">
    <property type="entry name" value="DEHYDROGENASE_REDUCTASE SDR FAMILY MEMBER 7B"/>
    <property type="match status" value="1"/>
</dbReference>
<dbReference type="PRINTS" id="PR00081">
    <property type="entry name" value="GDHRDH"/>
</dbReference>
<dbReference type="InterPro" id="IPR036291">
    <property type="entry name" value="NAD(P)-bd_dom_sf"/>
</dbReference>
<dbReference type="RefSeq" id="WP_014805003.1">
    <property type="nucleotide sequence ID" value="NC_018020.1"/>
</dbReference>
<evidence type="ECO:0000313" key="5">
    <source>
        <dbReference type="Proteomes" id="UP000006048"/>
    </source>
</evidence>
<evidence type="ECO:0000259" key="3">
    <source>
        <dbReference type="SMART" id="SM00822"/>
    </source>
</evidence>
<dbReference type="GO" id="GO:0016020">
    <property type="term" value="C:membrane"/>
    <property type="evidence" value="ECO:0007669"/>
    <property type="project" value="TreeGrafter"/>
</dbReference>
<evidence type="ECO:0000256" key="2">
    <source>
        <dbReference type="ARBA" id="ARBA00023002"/>
    </source>
</evidence>
<evidence type="ECO:0000313" key="4">
    <source>
        <dbReference type="EMBL" id="AFM14526.1"/>
    </source>
</evidence>
<dbReference type="GO" id="GO:0016491">
    <property type="term" value="F:oxidoreductase activity"/>
    <property type="evidence" value="ECO:0007669"/>
    <property type="project" value="UniProtKB-KW"/>
</dbReference>
<dbReference type="KEGG" id="tpx:Turpa_3892"/>
<organism evidence="4 5">
    <name type="scientific">Turneriella parva (strain ATCC BAA-1111 / DSM 21527 / NCTC 11395 / H)</name>
    <name type="common">Leptospira parva</name>
    <dbReference type="NCBI Taxonomy" id="869212"/>
    <lineage>
        <taxon>Bacteria</taxon>
        <taxon>Pseudomonadati</taxon>
        <taxon>Spirochaetota</taxon>
        <taxon>Spirochaetia</taxon>
        <taxon>Leptospirales</taxon>
        <taxon>Leptospiraceae</taxon>
        <taxon>Turneriella</taxon>
    </lineage>
</organism>